<evidence type="ECO:0000313" key="2">
    <source>
        <dbReference type="Proteomes" id="UP000275652"/>
    </source>
</evidence>
<dbReference type="SUPFAM" id="SSF100909">
    <property type="entry name" value="IP3 receptor type 1 binding core, domain 2"/>
    <property type="match status" value="1"/>
</dbReference>
<reference evidence="1 2" key="1">
    <citation type="journal article" date="2018" name="J. Invertebr. Pathol.">
        <title>New genotyping method for the causative agent of crayfish plague (Aphanomyces astaci) based on whole genome data.</title>
        <authorList>
            <person name="Minardi D."/>
            <person name="Studholme D.J."/>
            <person name="van der Giezen M."/>
            <person name="Pretto T."/>
            <person name="Oidtmann B."/>
        </authorList>
    </citation>
    <scope>NUCLEOTIDE SEQUENCE [LARGE SCALE GENOMIC DNA]</scope>
    <source>
        <strain evidence="1 2">KB13</strain>
    </source>
</reference>
<proteinExistence type="predicted"/>
<dbReference type="InterPro" id="IPR035910">
    <property type="entry name" value="RyR/IP3R_RIH_dom_sf"/>
</dbReference>
<evidence type="ECO:0000313" key="1">
    <source>
        <dbReference type="EMBL" id="RLO12901.1"/>
    </source>
</evidence>
<protein>
    <submittedName>
        <fullName evidence="1">Uncharacterized protein</fullName>
    </submittedName>
</protein>
<dbReference type="AlphaFoldDB" id="A0A9X8ED66"/>
<sequence length="469" mass="53199">MANSPQRQNTPRKQHSIVKCKLLVCQILTWSLHLSLDAQLDALVHWFFTQSIVHVESLALGDNARAAEIDAQWTTHQAPLGTACEALFRHATLFDRLVHGHDLTSALLSLLACEYPALVSAALDLLGSSFNVHRELRKHLDHVIVVPSDRVFSMYLNYTTMQASASVLRLYEETSETWLNVRAGETWNDVLGSLLWFTDALATTDDLVQVQQLVRGLGVDDLVLNITRSLGTFLLTTPRTSSNRVFLRRQEHLLDGCYRFFVLYTWHHHDAQVKLHQQVDFFKDCVAHRHMPASILYALYHNNLPHVVDVSLEWSFVTNDNENIAALETLLESPQTDVLRMRRKALFDDTHPVPTAFNNHTTTHSIQERILNLVDRYISTGDESQVKQPPLMPFVFSHKATACKLVGTIDTPPRPGLYQAKLLDLLANLTLGANFVCEARLQGLIPLDVLLRTLHRKQLRLPLKCKLVK</sequence>
<gene>
    <name evidence="1" type="ORF">DYB28_013527</name>
</gene>
<comment type="caution">
    <text evidence="1">The sequence shown here is derived from an EMBL/GenBank/DDBJ whole genome shotgun (WGS) entry which is preliminary data.</text>
</comment>
<organism evidence="1 2">
    <name type="scientific">Aphanomyces astaci</name>
    <name type="common">Crayfish plague agent</name>
    <dbReference type="NCBI Taxonomy" id="112090"/>
    <lineage>
        <taxon>Eukaryota</taxon>
        <taxon>Sar</taxon>
        <taxon>Stramenopiles</taxon>
        <taxon>Oomycota</taxon>
        <taxon>Saprolegniomycetes</taxon>
        <taxon>Saprolegniales</taxon>
        <taxon>Verrucalvaceae</taxon>
        <taxon>Aphanomyces</taxon>
    </lineage>
</organism>
<name>A0A9X8ED66_APHAT</name>
<dbReference type="EMBL" id="QUTI01010931">
    <property type="protein sequence ID" value="RLO12901.1"/>
    <property type="molecule type" value="Genomic_DNA"/>
</dbReference>
<dbReference type="Proteomes" id="UP000275652">
    <property type="component" value="Unassembled WGS sequence"/>
</dbReference>
<feature type="non-terminal residue" evidence="1">
    <location>
        <position position="1"/>
    </location>
</feature>
<accession>A0A9X8ED66</accession>